<organism evidence="3 4">
    <name type="scientific">Pleurodeles waltl</name>
    <name type="common">Iberian ribbed newt</name>
    <dbReference type="NCBI Taxonomy" id="8319"/>
    <lineage>
        <taxon>Eukaryota</taxon>
        <taxon>Metazoa</taxon>
        <taxon>Chordata</taxon>
        <taxon>Craniata</taxon>
        <taxon>Vertebrata</taxon>
        <taxon>Euteleostomi</taxon>
        <taxon>Amphibia</taxon>
        <taxon>Batrachia</taxon>
        <taxon>Caudata</taxon>
        <taxon>Salamandroidea</taxon>
        <taxon>Salamandridae</taxon>
        <taxon>Pleurodelinae</taxon>
        <taxon>Pleurodeles</taxon>
    </lineage>
</organism>
<dbReference type="AlphaFoldDB" id="A0AAV7VEE8"/>
<dbReference type="Proteomes" id="UP001066276">
    <property type="component" value="Chromosome 2_1"/>
</dbReference>
<comment type="caution">
    <text evidence="3">The sequence shown here is derived from an EMBL/GenBank/DDBJ whole genome shotgun (WGS) entry which is preliminary data.</text>
</comment>
<name>A0AAV7VEE8_PLEWA</name>
<feature type="coiled-coil region" evidence="1">
    <location>
        <begin position="90"/>
        <end position="122"/>
    </location>
</feature>
<reference evidence="3" key="1">
    <citation type="journal article" date="2022" name="bioRxiv">
        <title>Sequencing and chromosome-scale assembly of the giantPleurodeles waltlgenome.</title>
        <authorList>
            <person name="Brown T."/>
            <person name="Elewa A."/>
            <person name="Iarovenko S."/>
            <person name="Subramanian E."/>
            <person name="Araus A.J."/>
            <person name="Petzold A."/>
            <person name="Susuki M."/>
            <person name="Suzuki K.-i.T."/>
            <person name="Hayashi T."/>
            <person name="Toyoda A."/>
            <person name="Oliveira C."/>
            <person name="Osipova E."/>
            <person name="Leigh N.D."/>
            <person name="Simon A."/>
            <person name="Yun M.H."/>
        </authorList>
    </citation>
    <scope>NUCLEOTIDE SEQUENCE</scope>
    <source>
        <strain evidence="3">20211129_DDA</strain>
        <tissue evidence="3">Liver</tissue>
    </source>
</reference>
<accession>A0AAV7VEE8</accession>
<gene>
    <name evidence="3" type="ORF">NDU88_002842</name>
</gene>
<feature type="region of interest" description="Disordered" evidence="2">
    <location>
        <begin position="30"/>
        <end position="55"/>
    </location>
</feature>
<feature type="compositionally biased region" description="Low complexity" evidence="2">
    <location>
        <begin position="33"/>
        <end position="49"/>
    </location>
</feature>
<dbReference type="EMBL" id="JANPWB010000003">
    <property type="protein sequence ID" value="KAJ1199004.1"/>
    <property type="molecule type" value="Genomic_DNA"/>
</dbReference>
<evidence type="ECO:0000256" key="1">
    <source>
        <dbReference type="SAM" id="Coils"/>
    </source>
</evidence>
<keyword evidence="1" id="KW-0175">Coiled coil</keyword>
<protein>
    <submittedName>
        <fullName evidence="3">Uncharacterized protein</fullName>
    </submittedName>
</protein>
<keyword evidence="4" id="KW-1185">Reference proteome</keyword>
<proteinExistence type="predicted"/>
<evidence type="ECO:0000313" key="4">
    <source>
        <dbReference type="Proteomes" id="UP001066276"/>
    </source>
</evidence>
<evidence type="ECO:0000313" key="3">
    <source>
        <dbReference type="EMBL" id="KAJ1199004.1"/>
    </source>
</evidence>
<evidence type="ECO:0000256" key="2">
    <source>
        <dbReference type="SAM" id="MobiDB-lite"/>
    </source>
</evidence>
<sequence length="198" mass="21697">MRVYSRLIMAQPKAKGSGWKEYKTTALPCGSMPKAPDSASASPLLAGDPSEADSGLPNRLITSFYHKVGEKVGKISSLQQIIEQIKEQTNKQTESELKLKRQDAALAQNQEQERVLEALRTEDAGGEPYGRRLERGSEKRAAESVKIGSSGSSMIVLVDEQVYKKPCHILKGQQSALEILRMRANLEGTGLGRVKNLC</sequence>